<dbReference type="GO" id="GO:0016787">
    <property type="term" value="F:hydrolase activity"/>
    <property type="evidence" value="ECO:0007669"/>
    <property type="project" value="UniProtKB-KW"/>
</dbReference>
<dbReference type="Pfam" id="PF03838">
    <property type="entry name" value="RecU"/>
    <property type="match status" value="1"/>
</dbReference>
<dbReference type="GO" id="GO:0046872">
    <property type="term" value="F:metal ion binding"/>
    <property type="evidence" value="ECO:0007669"/>
    <property type="project" value="UniProtKB-KW"/>
</dbReference>
<organism evidence="14">
    <name type="scientific">viral metagenome</name>
    <dbReference type="NCBI Taxonomy" id="1070528"/>
    <lineage>
        <taxon>unclassified sequences</taxon>
        <taxon>metagenomes</taxon>
        <taxon>organismal metagenomes</taxon>
    </lineage>
</organism>
<keyword evidence="6" id="KW-0255">Endonuclease</keyword>
<keyword evidence="4" id="KW-0540">Nuclease</keyword>
<keyword evidence="10" id="KW-0233">DNA recombination</keyword>
<keyword evidence="11" id="KW-0234">DNA repair</keyword>
<evidence type="ECO:0000256" key="10">
    <source>
        <dbReference type="ARBA" id="ARBA00023172"/>
    </source>
</evidence>
<protein>
    <recommendedName>
        <fullName evidence="13">Holliday junction resolvase RecU</fullName>
    </recommendedName>
</protein>
<evidence type="ECO:0000256" key="3">
    <source>
        <dbReference type="ARBA" id="ARBA00022490"/>
    </source>
</evidence>
<dbReference type="Gene3D" id="3.40.1350.10">
    <property type="match status" value="1"/>
</dbReference>
<evidence type="ECO:0000256" key="4">
    <source>
        <dbReference type="ARBA" id="ARBA00022722"/>
    </source>
</evidence>
<dbReference type="GO" id="GO:0003676">
    <property type="term" value="F:nucleic acid binding"/>
    <property type="evidence" value="ECO:0007669"/>
    <property type="project" value="InterPro"/>
</dbReference>
<comment type="similarity">
    <text evidence="12">Belongs to the RecU family.</text>
</comment>
<evidence type="ECO:0000256" key="5">
    <source>
        <dbReference type="ARBA" id="ARBA00022723"/>
    </source>
</evidence>
<keyword evidence="5" id="KW-0479">Metal-binding</keyword>
<dbReference type="InterPro" id="IPR004612">
    <property type="entry name" value="Resolv_RecU"/>
</dbReference>
<keyword evidence="3" id="KW-0963">Cytoplasm</keyword>
<evidence type="ECO:0000256" key="13">
    <source>
        <dbReference type="ARBA" id="ARBA00029523"/>
    </source>
</evidence>
<keyword evidence="7" id="KW-0227">DNA damage</keyword>
<evidence type="ECO:0000256" key="12">
    <source>
        <dbReference type="ARBA" id="ARBA00023447"/>
    </source>
</evidence>
<evidence type="ECO:0000256" key="8">
    <source>
        <dbReference type="ARBA" id="ARBA00022801"/>
    </source>
</evidence>
<evidence type="ECO:0000256" key="9">
    <source>
        <dbReference type="ARBA" id="ARBA00022842"/>
    </source>
</evidence>
<evidence type="ECO:0000256" key="2">
    <source>
        <dbReference type="ARBA" id="ARBA00004496"/>
    </source>
</evidence>
<dbReference type="SUPFAM" id="SSF52980">
    <property type="entry name" value="Restriction endonuclease-like"/>
    <property type="match status" value="1"/>
</dbReference>
<dbReference type="GO" id="GO:0005737">
    <property type="term" value="C:cytoplasm"/>
    <property type="evidence" value="ECO:0007669"/>
    <property type="project" value="UniProtKB-SubCell"/>
</dbReference>
<dbReference type="GO" id="GO:0004519">
    <property type="term" value="F:endonuclease activity"/>
    <property type="evidence" value="ECO:0007669"/>
    <property type="project" value="UniProtKB-KW"/>
</dbReference>
<dbReference type="GO" id="GO:0006310">
    <property type="term" value="P:DNA recombination"/>
    <property type="evidence" value="ECO:0007669"/>
    <property type="project" value="UniProtKB-KW"/>
</dbReference>
<comment type="cofactor">
    <cofactor evidence="1">
        <name>Mg(2+)</name>
        <dbReference type="ChEBI" id="CHEBI:18420"/>
    </cofactor>
</comment>
<dbReference type="InterPro" id="IPR011335">
    <property type="entry name" value="Restrct_endonuc-II-like"/>
</dbReference>
<reference evidence="14" key="1">
    <citation type="submission" date="2020-03" db="EMBL/GenBank/DDBJ databases">
        <title>The deep terrestrial virosphere.</title>
        <authorList>
            <person name="Holmfeldt K."/>
            <person name="Nilsson E."/>
            <person name="Simone D."/>
            <person name="Lopez-Fernandez M."/>
            <person name="Wu X."/>
            <person name="de Brujin I."/>
            <person name="Lundin D."/>
            <person name="Andersson A."/>
            <person name="Bertilsson S."/>
            <person name="Dopson M."/>
        </authorList>
    </citation>
    <scope>NUCLEOTIDE SEQUENCE</scope>
    <source>
        <strain evidence="14">MM415B01986</strain>
    </source>
</reference>
<gene>
    <name evidence="14" type="ORF">MM415B01986_0012</name>
</gene>
<keyword evidence="8" id="KW-0378">Hydrolase</keyword>
<name>A0A6M3IF47_9ZZZZ</name>
<evidence type="ECO:0000256" key="6">
    <source>
        <dbReference type="ARBA" id="ARBA00022759"/>
    </source>
</evidence>
<proteinExistence type="inferred from homology"/>
<dbReference type="AlphaFoldDB" id="A0A6M3IF47"/>
<evidence type="ECO:0000256" key="11">
    <source>
        <dbReference type="ARBA" id="ARBA00023204"/>
    </source>
</evidence>
<evidence type="ECO:0000256" key="7">
    <source>
        <dbReference type="ARBA" id="ARBA00022763"/>
    </source>
</evidence>
<dbReference type="GO" id="GO:0006281">
    <property type="term" value="P:DNA repair"/>
    <property type="evidence" value="ECO:0007669"/>
    <property type="project" value="UniProtKB-KW"/>
</dbReference>
<keyword evidence="9" id="KW-0460">Magnesium</keyword>
<dbReference type="EMBL" id="MT141183">
    <property type="protein sequence ID" value="QJA55818.1"/>
    <property type="molecule type" value="Genomic_DNA"/>
</dbReference>
<sequence>MAYLRTPNVILPKQPFDYFAVCNGIAFGIEAKSMHVPRFDLEHIPEHQKNGLKDIEFAGGKGFLLFSFREIKPVSCYACPINAFTQLEFRAKAEGRKSLPQDWIVEVSKEIRRIPRNGWNLEPLFLDIEQ</sequence>
<evidence type="ECO:0000256" key="1">
    <source>
        <dbReference type="ARBA" id="ARBA00001946"/>
    </source>
</evidence>
<comment type="subcellular location">
    <subcellularLocation>
        <location evidence="2">Cytoplasm</location>
    </subcellularLocation>
</comment>
<accession>A0A6M3IF47</accession>
<evidence type="ECO:0000313" key="14">
    <source>
        <dbReference type="EMBL" id="QJA55818.1"/>
    </source>
</evidence>
<dbReference type="InterPro" id="IPR011856">
    <property type="entry name" value="tRNA_endonuc-like_dom_sf"/>
</dbReference>